<reference evidence="7" key="1">
    <citation type="submission" date="2021-01" db="EMBL/GenBank/DDBJ databases">
        <title>Marivirga aurantiaca sp. nov., isolated from intertidal surface sediments.</title>
        <authorList>
            <person name="Zhang M."/>
        </authorList>
    </citation>
    <scope>NUCLEOTIDE SEQUENCE</scope>
    <source>
        <strain evidence="7">S37H4</strain>
    </source>
</reference>
<feature type="transmembrane region" description="Helical" evidence="5">
    <location>
        <begin position="75"/>
        <end position="97"/>
    </location>
</feature>
<evidence type="ECO:0000313" key="7">
    <source>
        <dbReference type="EMBL" id="MBK6265447.1"/>
    </source>
</evidence>
<feature type="transmembrane region" description="Helical" evidence="5">
    <location>
        <begin position="36"/>
        <end position="63"/>
    </location>
</feature>
<dbReference type="AlphaFoldDB" id="A0A934WYZ7"/>
<dbReference type="NCBIfam" id="TIGR00367">
    <property type="entry name" value="calcium/sodium antiporter"/>
    <property type="match status" value="1"/>
</dbReference>
<feature type="transmembrane region" description="Helical" evidence="5">
    <location>
        <begin position="6"/>
        <end position="24"/>
    </location>
</feature>
<dbReference type="PANTHER" id="PTHR10846:SF8">
    <property type="entry name" value="INNER MEMBRANE PROTEIN YRBG"/>
    <property type="match status" value="1"/>
</dbReference>
<dbReference type="GO" id="GO:0005886">
    <property type="term" value="C:plasma membrane"/>
    <property type="evidence" value="ECO:0007669"/>
    <property type="project" value="TreeGrafter"/>
</dbReference>
<sequence>MALNNTLLLIIGLAILILGGDLLVRGASRIALRFKISPLVVGVTIVAFGTSSPELLISIQAALSGSPDITMGNVIGSNICNLALVLGITALIAPIPVNSDSIKIDWPMTMGSALLLYFLVREGFVNDYEGIMFIVLLIIYIVFIIRRSRKNNISASEIGIDLEVPTDNDKKNLVKDILLIIIGGAGLYFGSDWFVNSAKDLAIYMGVSERIVGVTVVALGTSLPELVTSVVAAFKKETDLALGNLMGSNIFNILSILGITSLIAEIEVSSIILNSDMIWMLGITLVIMPMMVINKRIDRYEGLILLGTYIFYTVNVIM</sequence>
<feature type="transmembrane region" description="Helical" evidence="5">
    <location>
        <begin position="126"/>
        <end position="145"/>
    </location>
</feature>
<evidence type="ECO:0000256" key="1">
    <source>
        <dbReference type="ARBA" id="ARBA00004141"/>
    </source>
</evidence>
<dbReference type="EMBL" id="JAEQBW010000004">
    <property type="protein sequence ID" value="MBK6265447.1"/>
    <property type="molecule type" value="Genomic_DNA"/>
</dbReference>
<keyword evidence="3 5" id="KW-1133">Transmembrane helix</keyword>
<feature type="domain" description="Sodium/calcium exchanger membrane region" evidence="6">
    <location>
        <begin position="6"/>
        <end position="145"/>
    </location>
</feature>
<comment type="caution">
    <text evidence="7">The sequence shown here is derived from an EMBL/GenBank/DDBJ whole genome shotgun (WGS) entry which is preliminary data.</text>
</comment>
<dbReference type="Gene3D" id="1.20.1420.30">
    <property type="entry name" value="NCX, central ion-binding region"/>
    <property type="match status" value="1"/>
</dbReference>
<feature type="transmembrane region" description="Helical" evidence="5">
    <location>
        <begin position="211"/>
        <end position="234"/>
    </location>
</feature>
<dbReference type="GO" id="GO:0006874">
    <property type="term" value="P:intracellular calcium ion homeostasis"/>
    <property type="evidence" value="ECO:0007669"/>
    <property type="project" value="TreeGrafter"/>
</dbReference>
<evidence type="ECO:0000259" key="6">
    <source>
        <dbReference type="Pfam" id="PF01699"/>
    </source>
</evidence>
<evidence type="ECO:0000256" key="4">
    <source>
        <dbReference type="ARBA" id="ARBA00023136"/>
    </source>
</evidence>
<gene>
    <name evidence="7" type="ORF">JKA74_10400</name>
</gene>
<dbReference type="Proteomes" id="UP000611723">
    <property type="component" value="Unassembled WGS sequence"/>
</dbReference>
<comment type="subcellular location">
    <subcellularLocation>
        <location evidence="1">Membrane</location>
        <topology evidence="1">Multi-pass membrane protein</topology>
    </subcellularLocation>
</comment>
<organism evidence="7 8">
    <name type="scientific">Marivirga aurantiaca</name>
    <dbReference type="NCBI Taxonomy" id="2802615"/>
    <lineage>
        <taxon>Bacteria</taxon>
        <taxon>Pseudomonadati</taxon>
        <taxon>Bacteroidota</taxon>
        <taxon>Cytophagia</taxon>
        <taxon>Cytophagales</taxon>
        <taxon>Marivirgaceae</taxon>
        <taxon>Marivirga</taxon>
    </lineage>
</organism>
<evidence type="ECO:0000256" key="5">
    <source>
        <dbReference type="SAM" id="Phobius"/>
    </source>
</evidence>
<accession>A0A934WYZ7</accession>
<keyword evidence="4 5" id="KW-0472">Membrane</keyword>
<dbReference type="GO" id="GO:0005262">
    <property type="term" value="F:calcium channel activity"/>
    <property type="evidence" value="ECO:0007669"/>
    <property type="project" value="TreeGrafter"/>
</dbReference>
<dbReference type="InterPro" id="IPR004837">
    <property type="entry name" value="NaCa_Exmemb"/>
</dbReference>
<keyword evidence="8" id="KW-1185">Reference proteome</keyword>
<evidence type="ECO:0000313" key="8">
    <source>
        <dbReference type="Proteomes" id="UP000611723"/>
    </source>
</evidence>
<feature type="domain" description="Sodium/calcium exchanger membrane region" evidence="6">
    <location>
        <begin position="177"/>
        <end position="317"/>
    </location>
</feature>
<dbReference type="GO" id="GO:0008273">
    <property type="term" value="F:calcium, potassium:sodium antiporter activity"/>
    <property type="evidence" value="ECO:0007669"/>
    <property type="project" value="TreeGrafter"/>
</dbReference>
<name>A0A934WYZ7_9BACT</name>
<protein>
    <submittedName>
        <fullName evidence="7">Calcium/sodium antiporter</fullName>
    </submittedName>
</protein>
<keyword evidence="2 5" id="KW-0812">Transmembrane</keyword>
<dbReference type="Gene3D" id="6.10.280.80">
    <property type="entry name" value="NCX, peripheral helical region"/>
    <property type="match status" value="1"/>
</dbReference>
<dbReference type="InterPro" id="IPR004481">
    <property type="entry name" value="K/Na/Ca-exchanger"/>
</dbReference>
<dbReference type="RefSeq" id="WP_201431133.1">
    <property type="nucleotide sequence ID" value="NZ_JAEQBW010000004.1"/>
</dbReference>
<evidence type="ECO:0000256" key="2">
    <source>
        <dbReference type="ARBA" id="ARBA00022692"/>
    </source>
</evidence>
<dbReference type="Pfam" id="PF01699">
    <property type="entry name" value="Na_Ca_ex"/>
    <property type="match status" value="2"/>
</dbReference>
<feature type="transmembrane region" description="Helical" evidence="5">
    <location>
        <begin position="276"/>
        <end position="293"/>
    </location>
</feature>
<evidence type="ECO:0000256" key="3">
    <source>
        <dbReference type="ARBA" id="ARBA00022989"/>
    </source>
</evidence>
<feature type="transmembrane region" description="Helical" evidence="5">
    <location>
        <begin position="241"/>
        <end position="264"/>
    </location>
</feature>
<dbReference type="InterPro" id="IPR044880">
    <property type="entry name" value="NCX_ion-bd_dom_sf"/>
</dbReference>
<feature type="transmembrane region" description="Helical" evidence="5">
    <location>
        <begin position="173"/>
        <end position="191"/>
    </location>
</feature>
<proteinExistence type="predicted"/>
<dbReference type="PANTHER" id="PTHR10846">
    <property type="entry name" value="SODIUM/POTASSIUM/CALCIUM EXCHANGER"/>
    <property type="match status" value="1"/>
</dbReference>